<feature type="transmembrane region" description="Helical" evidence="7">
    <location>
        <begin position="238"/>
        <end position="265"/>
    </location>
</feature>
<comment type="catalytic activity">
    <reaction evidence="7">
        <text>L-cysteinyl-[prolipoprotein] + a 1,2-diacyl-sn-glycero-3-phospho-(1'-sn-glycerol) = an S-1,2-diacyl-sn-glyceryl-L-cysteinyl-[prolipoprotein] + sn-glycerol 1-phosphate + H(+)</text>
        <dbReference type="Rhea" id="RHEA:56712"/>
        <dbReference type="Rhea" id="RHEA-COMP:14679"/>
        <dbReference type="Rhea" id="RHEA-COMP:14680"/>
        <dbReference type="ChEBI" id="CHEBI:15378"/>
        <dbReference type="ChEBI" id="CHEBI:29950"/>
        <dbReference type="ChEBI" id="CHEBI:57685"/>
        <dbReference type="ChEBI" id="CHEBI:64716"/>
        <dbReference type="ChEBI" id="CHEBI:140658"/>
        <dbReference type="EC" id="2.5.1.145"/>
    </reaction>
</comment>
<feature type="transmembrane region" description="Helical" evidence="7">
    <location>
        <begin position="97"/>
        <end position="118"/>
    </location>
</feature>
<protein>
    <recommendedName>
        <fullName evidence="7">Phosphatidylglycerol--prolipoprotein diacylglyceryl transferase</fullName>
        <ecNumber evidence="7">2.5.1.145</ecNumber>
    </recommendedName>
</protein>
<dbReference type="AlphaFoldDB" id="A0A8J2FUU1"/>
<dbReference type="HAMAP" id="MF_01147">
    <property type="entry name" value="Lgt"/>
    <property type="match status" value="1"/>
</dbReference>
<comment type="caution">
    <text evidence="8">The sequence shown here is derived from an EMBL/GenBank/DDBJ whole genome shotgun (WGS) entry which is preliminary data.</text>
</comment>
<accession>A0A8J2FUU1</accession>
<dbReference type="PANTHER" id="PTHR30589:SF0">
    <property type="entry name" value="PHOSPHATIDYLGLYCEROL--PROLIPOPROTEIN DIACYLGLYCERYL TRANSFERASE"/>
    <property type="match status" value="1"/>
</dbReference>
<name>A0A8J2FUU1_9BACT</name>
<dbReference type="RefSeq" id="WP_236027782.1">
    <property type="nucleotide sequence ID" value="NZ_CAJNOB010000001.1"/>
</dbReference>
<feature type="transmembrane region" description="Helical" evidence="7">
    <location>
        <begin position="184"/>
        <end position="201"/>
    </location>
</feature>
<evidence type="ECO:0000313" key="8">
    <source>
        <dbReference type="EMBL" id="CAF0689000.1"/>
    </source>
</evidence>
<comment type="function">
    <text evidence="7">Catalyzes the transfer of the diacylglyceryl group from phosphatidylglycerol to the sulfhydryl group of the N-terminal cysteine of a prolipoprotein, the first step in the formation of mature lipoproteins.</text>
</comment>
<comment type="pathway">
    <text evidence="7">Protein modification; lipoprotein biosynthesis (diacylglyceryl transfer).</text>
</comment>
<evidence type="ECO:0000313" key="9">
    <source>
        <dbReference type="Proteomes" id="UP000663859"/>
    </source>
</evidence>
<dbReference type="PROSITE" id="PS01311">
    <property type="entry name" value="LGT"/>
    <property type="match status" value="1"/>
</dbReference>
<evidence type="ECO:0000256" key="2">
    <source>
        <dbReference type="ARBA" id="ARBA00022475"/>
    </source>
</evidence>
<gene>
    <name evidence="7 8" type="primary">lgt</name>
    <name evidence="8" type="ORF">MPNT_10077</name>
</gene>
<dbReference type="PANTHER" id="PTHR30589">
    <property type="entry name" value="PROLIPOPROTEIN DIACYLGLYCERYL TRANSFERASE"/>
    <property type="match status" value="1"/>
</dbReference>
<keyword evidence="9" id="KW-1185">Reference proteome</keyword>
<dbReference type="EC" id="2.5.1.145" evidence="7"/>
<dbReference type="Pfam" id="PF01790">
    <property type="entry name" value="LGT"/>
    <property type="match status" value="1"/>
</dbReference>
<organism evidence="8 9">
    <name type="scientific">Candidatus Methylacidithermus pantelleriae</name>
    <dbReference type="NCBI Taxonomy" id="2744239"/>
    <lineage>
        <taxon>Bacteria</taxon>
        <taxon>Pseudomonadati</taxon>
        <taxon>Verrucomicrobiota</taxon>
        <taxon>Methylacidiphilae</taxon>
        <taxon>Methylacidiphilales</taxon>
        <taxon>Methylacidiphilaceae</taxon>
        <taxon>Candidatus Methylacidithermus</taxon>
    </lineage>
</organism>
<dbReference type="NCBIfam" id="TIGR00544">
    <property type="entry name" value="lgt"/>
    <property type="match status" value="1"/>
</dbReference>
<keyword evidence="5 7" id="KW-1133">Transmembrane helix</keyword>
<keyword evidence="2 7" id="KW-1003">Cell membrane</keyword>
<comment type="subcellular location">
    <subcellularLocation>
        <location evidence="7">Cell membrane</location>
        <topology evidence="7">Multi-pass membrane protein</topology>
    </subcellularLocation>
</comment>
<comment type="similarity">
    <text evidence="1 7">Belongs to the Lgt family.</text>
</comment>
<feature type="transmembrane region" description="Helical" evidence="7">
    <location>
        <begin position="125"/>
        <end position="146"/>
    </location>
</feature>
<evidence type="ECO:0000256" key="7">
    <source>
        <dbReference type="HAMAP-Rule" id="MF_01147"/>
    </source>
</evidence>
<dbReference type="InterPro" id="IPR001640">
    <property type="entry name" value="Lgt"/>
</dbReference>
<dbReference type="GO" id="GO:0008961">
    <property type="term" value="F:phosphatidylglycerol-prolipoprotein diacylglyceryl transferase activity"/>
    <property type="evidence" value="ECO:0007669"/>
    <property type="project" value="UniProtKB-UniRule"/>
</dbReference>
<dbReference type="EMBL" id="CAJNOB010000001">
    <property type="protein sequence ID" value="CAF0689000.1"/>
    <property type="molecule type" value="Genomic_DNA"/>
</dbReference>
<evidence type="ECO:0000256" key="5">
    <source>
        <dbReference type="ARBA" id="ARBA00022989"/>
    </source>
</evidence>
<proteinExistence type="inferred from homology"/>
<evidence type="ECO:0000256" key="4">
    <source>
        <dbReference type="ARBA" id="ARBA00022692"/>
    </source>
</evidence>
<dbReference type="UniPathway" id="UPA00664"/>
<feature type="binding site" evidence="7">
    <location>
        <position position="144"/>
    </location>
    <ligand>
        <name>a 1,2-diacyl-sn-glycero-3-phospho-(1'-sn-glycerol)</name>
        <dbReference type="ChEBI" id="CHEBI:64716"/>
    </ligand>
</feature>
<feature type="transmembrane region" description="Helical" evidence="7">
    <location>
        <begin position="60"/>
        <end position="77"/>
    </location>
</feature>
<feature type="transmembrane region" description="Helical" evidence="7">
    <location>
        <begin position="208"/>
        <end position="226"/>
    </location>
</feature>
<keyword evidence="3 7" id="KW-0808">Transferase</keyword>
<evidence type="ECO:0000256" key="6">
    <source>
        <dbReference type="ARBA" id="ARBA00023136"/>
    </source>
</evidence>
<dbReference type="GO" id="GO:0042158">
    <property type="term" value="P:lipoprotein biosynthetic process"/>
    <property type="evidence" value="ECO:0007669"/>
    <property type="project" value="UniProtKB-UniRule"/>
</dbReference>
<keyword evidence="6 7" id="KW-0472">Membrane</keyword>
<feature type="transmembrane region" description="Helical" evidence="7">
    <location>
        <begin position="23"/>
        <end position="39"/>
    </location>
</feature>
<evidence type="ECO:0000256" key="3">
    <source>
        <dbReference type="ARBA" id="ARBA00022679"/>
    </source>
</evidence>
<reference evidence="8" key="1">
    <citation type="submission" date="2021-02" db="EMBL/GenBank/DDBJ databases">
        <authorList>
            <person name="Cremers G."/>
            <person name="Picone N."/>
        </authorList>
    </citation>
    <scope>NUCLEOTIDE SEQUENCE</scope>
    <source>
        <strain evidence="8">PQ17</strain>
    </source>
</reference>
<keyword evidence="4 7" id="KW-0812">Transmembrane</keyword>
<dbReference type="GO" id="GO:0005886">
    <property type="term" value="C:plasma membrane"/>
    <property type="evidence" value="ECO:0007669"/>
    <property type="project" value="UniProtKB-SubCell"/>
</dbReference>
<evidence type="ECO:0000256" key="1">
    <source>
        <dbReference type="ARBA" id="ARBA00007150"/>
    </source>
</evidence>
<sequence>MELAYYVHNLDPYLVRFSGHWGIRYYGLAYVAGYLLLRWSLSYQRRRGWLPLDQERCESLANSVFFLGAVLGGRLGYCLLYDFPNFVRRPWIFFEVWRGGMASHGGILGVTVVLWAFAKRASLPFFVLSDAVAFFTPWALGLGRIANFVNGELWGRPASVPWAVIFPNAPWVEGRPVPRHPSQLYEALVEGLLLGSFLWILRHKPLRPGWLTAAFLLAYGIGRVAVECFREPDPQIGFYFGVLTQGQLLSFPMILAGTVLALWLAKKEACPLPGERSGKYQLGKAGQPGA</sequence>
<dbReference type="Proteomes" id="UP000663859">
    <property type="component" value="Unassembled WGS sequence"/>
</dbReference>